<dbReference type="GO" id="GO:0016102">
    <property type="term" value="P:diterpenoid biosynthetic process"/>
    <property type="evidence" value="ECO:0007669"/>
    <property type="project" value="InterPro"/>
</dbReference>
<feature type="domain" description="Terpene synthase metal-binding" evidence="6">
    <location>
        <begin position="256"/>
        <end position="496"/>
    </location>
</feature>
<name>A0AAD7L1F9_QUISA</name>
<dbReference type="InterPro" id="IPR044814">
    <property type="entry name" value="Terpene_cyclase_plant_C1"/>
</dbReference>
<feature type="domain" description="Terpene synthase N-terminal" evidence="5">
    <location>
        <begin position="27"/>
        <end position="199"/>
    </location>
</feature>
<dbReference type="AlphaFoldDB" id="A0AAD7L1F9"/>
<dbReference type="GO" id="GO:0009611">
    <property type="term" value="P:response to wounding"/>
    <property type="evidence" value="ECO:0007669"/>
    <property type="project" value="UniProtKB-ARBA"/>
</dbReference>
<evidence type="ECO:0000256" key="4">
    <source>
        <dbReference type="ARBA" id="ARBA00023239"/>
    </source>
</evidence>
<sequence>MTIKCNADVISDHKIVRRSANFQPTMWHNDYIQSLTTEYVEESHSKQHSMLQEEVRMILRKVANPLHQLELIDILQRLGLSYRFKDEIKRILDNVHNNCNGSKDTMNKDNNLYSTALEFRLLRQHGYHVSAEVFNSFQNLFNTEDIDGMLSLYEASYLSLENETILDEARDFTLKHLKEFVSKNKYGDNITSALVSHALELPLHWILQRLEARWFIGVYERFHSMNPVVLELAKLDFNIVQAIHQEDLKQASSWWKKSELGEKLSFARDRLMESFFWSVGMAHEPHLGPSRRMFTKVVALITVIDDIYDVHGTLEELELFTDVIDWWDTKENDRVIPDYMKTCFFVLDSCVEEMALYSRKEHGFYSIRYLKKAWADLCKAFLVEAKWYHSGYTPTLQEYSDNAWVSISAPAILVYAYFLVSNSITNEALDCLKDNPDIIRLSAMILRLADDLGTSSRELETGDVAKSIQCYMKETNGSEEEAREHVMSLIQTTWKKMNKELVSSSPFCEAFKQVAANLGRMAQCIYQHGDGHTVPDPVTIDNISSLFIHPIPLPHRKY</sequence>
<evidence type="ECO:0000259" key="6">
    <source>
        <dbReference type="Pfam" id="PF03936"/>
    </source>
</evidence>
<evidence type="ECO:0000313" key="7">
    <source>
        <dbReference type="EMBL" id="KAJ7949839.1"/>
    </source>
</evidence>
<comment type="cofactor">
    <cofactor evidence="1">
        <name>Mg(2+)</name>
        <dbReference type="ChEBI" id="CHEBI:18420"/>
    </cofactor>
</comment>
<keyword evidence="3" id="KW-0460">Magnesium</keyword>
<dbReference type="InterPro" id="IPR050148">
    <property type="entry name" value="Terpene_synthase-like"/>
</dbReference>
<keyword evidence="8" id="KW-1185">Reference proteome</keyword>
<dbReference type="PANTHER" id="PTHR31225:SF244">
    <property type="entry name" value="1,8-CINEOLE SYNTHASE 1, CHLOROPLASTIC-RELATED"/>
    <property type="match status" value="1"/>
</dbReference>
<dbReference type="EMBL" id="JARAOO010000012">
    <property type="protein sequence ID" value="KAJ7949839.1"/>
    <property type="molecule type" value="Genomic_DNA"/>
</dbReference>
<dbReference type="InterPro" id="IPR001906">
    <property type="entry name" value="Terpene_synth_N"/>
</dbReference>
<dbReference type="SFLD" id="SFLDG01019">
    <property type="entry name" value="Terpene_Cyclase_Like_1_C_Termi"/>
    <property type="match status" value="1"/>
</dbReference>
<gene>
    <name evidence="7" type="ORF">O6P43_030132</name>
</gene>
<comment type="caution">
    <text evidence="7">The sequence shown here is derived from an EMBL/GenBank/DDBJ whole genome shotgun (WGS) entry which is preliminary data.</text>
</comment>
<dbReference type="InterPro" id="IPR005630">
    <property type="entry name" value="Terpene_synthase_metal-bd"/>
</dbReference>
<dbReference type="GO" id="GO:0000287">
    <property type="term" value="F:magnesium ion binding"/>
    <property type="evidence" value="ECO:0007669"/>
    <property type="project" value="InterPro"/>
</dbReference>
<dbReference type="SUPFAM" id="SSF48239">
    <property type="entry name" value="Terpenoid cyclases/Protein prenyltransferases"/>
    <property type="match status" value="1"/>
</dbReference>
<organism evidence="7 8">
    <name type="scientific">Quillaja saponaria</name>
    <name type="common">Soap bark tree</name>
    <dbReference type="NCBI Taxonomy" id="32244"/>
    <lineage>
        <taxon>Eukaryota</taxon>
        <taxon>Viridiplantae</taxon>
        <taxon>Streptophyta</taxon>
        <taxon>Embryophyta</taxon>
        <taxon>Tracheophyta</taxon>
        <taxon>Spermatophyta</taxon>
        <taxon>Magnoliopsida</taxon>
        <taxon>eudicotyledons</taxon>
        <taxon>Gunneridae</taxon>
        <taxon>Pentapetalae</taxon>
        <taxon>rosids</taxon>
        <taxon>fabids</taxon>
        <taxon>Fabales</taxon>
        <taxon>Quillajaceae</taxon>
        <taxon>Quillaja</taxon>
    </lineage>
</organism>
<proteinExistence type="predicted"/>
<evidence type="ECO:0000256" key="1">
    <source>
        <dbReference type="ARBA" id="ARBA00001946"/>
    </source>
</evidence>
<dbReference type="Pfam" id="PF01397">
    <property type="entry name" value="Terpene_synth"/>
    <property type="match status" value="1"/>
</dbReference>
<evidence type="ECO:0000256" key="3">
    <source>
        <dbReference type="ARBA" id="ARBA00022842"/>
    </source>
</evidence>
<reference evidence="7" key="1">
    <citation type="journal article" date="2023" name="Science">
        <title>Elucidation of the pathway for biosynthesis of saponin adjuvants from the soapbark tree.</title>
        <authorList>
            <person name="Reed J."/>
            <person name="Orme A."/>
            <person name="El-Demerdash A."/>
            <person name="Owen C."/>
            <person name="Martin L.B.B."/>
            <person name="Misra R.C."/>
            <person name="Kikuchi S."/>
            <person name="Rejzek M."/>
            <person name="Martin A.C."/>
            <person name="Harkess A."/>
            <person name="Leebens-Mack J."/>
            <person name="Louveau T."/>
            <person name="Stephenson M.J."/>
            <person name="Osbourn A."/>
        </authorList>
    </citation>
    <scope>NUCLEOTIDE SEQUENCE</scope>
    <source>
        <strain evidence="7">S10</strain>
    </source>
</reference>
<dbReference type="InterPro" id="IPR008930">
    <property type="entry name" value="Terpenoid_cyclase/PrenylTrfase"/>
</dbReference>
<dbReference type="FunFam" id="1.10.600.10:FF:000007">
    <property type="entry name" value="Isoprene synthase, chloroplastic"/>
    <property type="match status" value="1"/>
</dbReference>
<dbReference type="InterPro" id="IPR034741">
    <property type="entry name" value="Terpene_cyclase-like_1_C"/>
</dbReference>
<dbReference type="InterPro" id="IPR008949">
    <property type="entry name" value="Isoprenoid_synthase_dom_sf"/>
</dbReference>
<dbReference type="Pfam" id="PF03936">
    <property type="entry name" value="Terpene_synth_C"/>
    <property type="match status" value="1"/>
</dbReference>
<dbReference type="CDD" id="cd00684">
    <property type="entry name" value="Terpene_cyclase_plant_C1"/>
    <property type="match status" value="1"/>
</dbReference>
<protein>
    <submittedName>
        <fullName evidence="7">Myrcene synthase, chloroplastic</fullName>
    </submittedName>
</protein>
<dbReference type="Gene3D" id="1.50.10.130">
    <property type="entry name" value="Terpene synthase, N-terminal domain"/>
    <property type="match status" value="1"/>
</dbReference>
<evidence type="ECO:0000259" key="5">
    <source>
        <dbReference type="Pfam" id="PF01397"/>
    </source>
</evidence>
<keyword evidence="2" id="KW-0479">Metal-binding</keyword>
<dbReference type="GO" id="GO:0010333">
    <property type="term" value="F:terpene synthase activity"/>
    <property type="evidence" value="ECO:0007669"/>
    <property type="project" value="InterPro"/>
</dbReference>
<dbReference type="GO" id="GO:0080027">
    <property type="term" value="P:response to herbivore"/>
    <property type="evidence" value="ECO:0007669"/>
    <property type="project" value="UniProtKB-ARBA"/>
</dbReference>
<dbReference type="PANTHER" id="PTHR31225">
    <property type="entry name" value="OS04G0344100 PROTEIN-RELATED"/>
    <property type="match status" value="1"/>
</dbReference>
<dbReference type="Gene3D" id="1.10.600.10">
    <property type="entry name" value="Farnesyl Diphosphate Synthase"/>
    <property type="match status" value="1"/>
</dbReference>
<evidence type="ECO:0000256" key="2">
    <source>
        <dbReference type="ARBA" id="ARBA00022723"/>
    </source>
</evidence>
<dbReference type="InterPro" id="IPR036965">
    <property type="entry name" value="Terpene_synth_N_sf"/>
</dbReference>
<dbReference type="SUPFAM" id="SSF48576">
    <property type="entry name" value="Terpenoid synthases"/>
    <property type="match status" value="1"/>
</dbReference>
<dbReference type="SFLD" id="SFLDS00005">
    <property type="entry name" value="Isoprenoid_Synthase_Type_I"/>
    <property type="match status" value="1"/>
</dbReference>
<dbReference type="Proteomes" id="UP001163823">
    <property type="component" value="Chromosome 12"/>
</dbReference>
<dbReference type="FunFam" id="1.50.10.130:FF:000001">
    <property type="entry name" value="Isoprene synthase, chloroplastic"/>
    <property type="match status" value="1"/>
</dbReference>
<keyword evidence="4" id="KW-0456">Lyase</keyword>
<accession>A0AAD7L1F9</accession>
<evidence type="ECO:0000313" key="8">
    <source>
        <dbReference type="Proteomes" id="UP001163823"/>
    </source>
</evidence>